<gene>
    <name evidence="1" type="ORF">LTR82_009142</name>
</gene>
<sequence>MSEQELTLCEFQNCQQTNPRIEIDRIRREIDYLSAEGEEFRQDLLASIEEELKTMPASLETISTRASTEAALKDRLRVSQKRMTAVCEMLRKVENNVHIDDHTHLVIELPTLHDNLREAGKPFNMWLCHAAEHESLAERRWQGTRRWYWAESSEARREERQERARVAGRWPRLGEVVAEGVVAGMEMDDLD</sequence>
<accession>A0AAN6FK87</accession>
<dbReference type="Proteomes" id="UP001168146">
    <property type="component" value="Unassembled WGS sequence"/>
</dbReference>
<evidence type="ECO:0000313" key="1">
    <source>
        <dbReference type="EMBL" id="KAK0319807.1"/>
    </source>
</evidence>
<proteinExistence type="predicted"/>
<evidence type="ECO:0000313" key="2">
    <source>
        <dbReference type="Proteomes" id="UP001168146"/>
    </source>
</evidence>
<reference evidence="1" key="1">
    <citation type="submission" date="2021-12" db="EMBL/GenBank/DDBJ databases">
        <title>Black yeast isolated from Biological Soil Crust.</title>
        <authorList>
            <person name="Kurbessoian T."/>
        </authorList>
    </citation>
    <scope>NUCLEOTIDE SEQUENCE</scope>
    <source>
        <strain evidence="1">CCFEE 5208</strain>
    </source>
</reference>
<organism evidence="1 2">
    <name type="scientific">Friedmanniomyces endolithicus</name>
    <dbReference type="NCBI Taxonomy" id="329885"/>
    <lineage>
        <taxon>Eukaryota</taxon>
        <taxon>Fungi</taxon>
        <taxon>Dikarya</taxon>
        <taxon>Ascomycota</taxon>
        <taxon>Pezizomycotina</taxon>
        <taxon>Dothideomycetes</taxon>
        <taxon>Dothideomycetidae</taxon>
        <taxon>Mycosphaerellales</taxon>
        <taxon>Teratosphaeriaceae</taxon>
        <taxon>Friedmanniomyces</taxon>
    </lineage>
</organism>
<protein>
    <submittedName>
        <fullName evidence="1">Uncharacterized protein</fullName>
    </submittedName>
</protein>
<comment type="caution">
    <text evidence="1">The sequence shown here is derived from an EMBL/GenBank/DDBJ whole genome shotgun (WGS) entry which is preliminary data.</text>
</comment>
<name>A0AAN6FK87_9PEZI</name>
<dbReference type="AlphaFoldDB" id="A0AAN6FK87"/>
<dbReference type="EMBL" id="JASUXU010000028">
    <property type="protein sequence ID" value="KAK0319807.1"/>
    <property type="molecule type" value="Genomic_DNA"/>
</dbReference>